<evidence type="ECO:0000313" key="13">
    <source>
        <dbReference type="Proteomes" id="UP001153365"/>
    </source>
</evidence>
<dbReference type="GO" id="GO:0052689">
    <property type="term" value="F:carboxylic ester hydrolase activity"/>
    <property type="evidence" value="ECO:0007669"/>
    <property type="project" value="UniProtKB-KW"/>
</dbReference>
<evidence type="ECO:0000256" key="4">
    <source>
        <dbReference type="ARBA" id="ARBA00022487"/>
    </source>
</evidence>
<dbReference type="AlphaFoldDB" id="A0AAV0ARN0"/>
<evidence type="ECO:0000256" key="5">
    <source>
        <dbReference type="ARBA" id="ARBA00022801"/>
    </source>
</evidence>
<comment type="similarity">
    <text evidence="1">Belongs to the AB hydrolase superfamily. AB hydrolase 2 family.</text>
</comment>
<evidence type="ECO:0000256" key="7">
    <source>
        <dbReference type="ARBA" id="ARBA00029392"/>
    </source>
</evidence>
<organism evidence="12 13">
    <name type="scientific">Phakopsora pachyrhizi</name>
    <name type="common">Asian soybean rust disease fungus</name>
    <dbReference type="NCBI Taxonomy" id="170000"/>
    <lineage>
        <taxon>Eukaryota</taxon>
        <taxon>Fungi</taxon>
        <taxon>Dikarya</taxon>
        <taxon>Basidiomycota</taxon>
        <taxon>Pucciniomycotina</taxon>
        <taxon>Pucciniomycetes</taxon>
        <taxon>Pucciniales</taxon>
        <taxon>Phakopsoraceae</taxon>
        <taxon>Phakopsora</taxon>
    </lineage>
</organism>
<dbReference type="GO" id="GO:0005737">
    <property type="term" value="C:cytoplasm"/>
    <property type="evidence" value="ECO:0007669"/>
    <property type="project" value="TreeGrafter"/>
</dbReference>
<protein>
    <recommendedName>
        <fullName evidence="3">Acyl-protein thioesterase 1</fullName>
        <ecNumber evidence="2">3.1.2.22</ecNumber>
    </recommendedName>
    <alternativeName>
        <fullName evidence="8">Palmitoyl-protein hydrolase</fullName>
    </alternativeName>
</protein>
<evidence type="ECO:0000256" key="6">
    <source>
        <dbReference type="ARBA" id="ARBA00022832"/>
    </source>
</evidence>
<feature type="transmembrane region" description="Helical" evidence="10">
    <location>
        <begin position="36"/>
        <end position="55"/>
    </location>
</feature>
<comment type="catalytic activity">
    <reaction evidence="9">
        <text>S-hexadecanoyl-L-cysteinyl-[protein] + H2O = L-cysteinyl-[protein] + hexadecanoate + H(+)</text>
        <dbReference type="Rhea" id="RHEA:19233"/>
        <dbReference type="Rhea" id="RHEA-COMP:10131"/>
        <dbReference type="Rhea" id="RHEA-COMP:11032"/>
        <dbReference type="ChEBI" id="CHEBI:7896"/>
        <dbReference type="ChEBI" id="CHEBI:15377"/>
        <dbReference type="ChEBI" id="CHEBI:15378"/>
        <dbReference type="ChEBI" id="CHEBI:29950"/>
        <dbReference type="ChEBI" id="CHEBI:74151"/>
        <dbReference type="EC" id="3.1.2.22"/>
    </reaction>
</comment>
<evidence type="ECO:0000256" key="3">
    <source>
        <dbReference type="ARBA" id="ARBA00014923"/>
    </source>
</evidence>
<keyword evidence="10" id="KW-0472">Membrane</keyword>
<dbReference type="EC" id="3.1.2.22" evidence="2"/>
<keyword evidence="13" id="KW-1185">Reference proteome</keyword>
<accession>A0AAV0ARN0</accession>
<dbReference type="Pfam" id="PF02230">
    <property type="entry name" value="Abhydrolase_2"/>
    <property type="match status" value="1"/>
</dbReference>
<feature type="domain" description="Phospholipase/carboxylesterase/thioesterase" evidence="11">
    <location>
        <begin position="142"/>
        <end position="277"/>
    </location>
</feature>
<dbReference type="PANTHER" id="PTHR10655">
    <property type="entry name" value="LYSOPHOSPHOLIPASE-RELATED"/>
    <property type="match status" value="1"/>
</dbReference>
<dbReference type="GO" id="GO:0008474">
    <property type="term" value="F:palmitoyl-(protein) hydrolase activity"/>
    <property type="evidence" value="ECO:0007669"/>
    <property type="project" value="UniProtKB-EC"/>
</dbReference>
<evidence type="ECO:0000256" key="2">
    <source>
        <dbReference type="ARBA" id="ARBA00012423"/>
    </source>
</evidence>
<evidence type="ECO:0000256" key="8">
    <source>
        <dbReference type="ARBA" id="ARBA00031195"/>
    </source>
</evidence>
<dbReference type="SUPFAM" id="SSF53474">
    <property type="entry name" value="alpha/beta-Hydrolases"/>
    <property type="match status" value="1"/>
</dbReference>
<keyword evidence="10" id="KW-1133">Transmembrane helix</keyword>
<keyword evidence="5" id="KW-0378">Hydrolase</keyword>
<gene>
    <name evidence="12" type="ORF">PPACK8108_LOCUS6140</name>
</gene>
<sequence length="288" mass="32871">MSKNTFNQPPTSILSTESYQSDYFPSNRSRKKAIELRVRSILFTFLALVFLNLIVEQPIRSLNLLLRLKPESDKSHLRDPSNWSIHQSQGNDSLTKVQRLEYELITSNRSSSSSSSSSELKESLLLTTNKKLLNLNDNRWNLLMIHGLGDLGATQAHQISSSLRRSDPELFSKFNFIIPHAGLIRISVFEKDIRPGWFDIRSWDNINEDEDLDGFYSSVRSLQLMMTELGLDLNRTIVAGFSQGAVMSLLLTLTLKRPPLLTIMMSGYFPIQETIKELILQGKRNSTY</sequence>
<evidence type="ECO:0000259" key="11">
    <source>
        <dbReference type="Pfam" id="PF02230"/>
    </source>
</evidence>
<proteinExistence type="inferred from homology"/>
<comment type="caution">
    <text evidence="12">The sequence shown here is derived from an EMBL/GenBank/DDBJ whole genome shotgun (WGS) entry which is preliminary data.</text>
</comment>
<dbReference type="GO" id="GO:0006631">
    <property type="term" value="P:fatty acid metabolic process"/>
    <property type="evidence" value="ECO:0007669"/>
    <property type="project" value="UniProtKB-KW"/>
</dbReference>
<evidence type="ECO:0000256" key="10">
    <source>
        <dbReference type="SAM" id="Phobius"/>
    </source>
</evidence>
<dbReference type="Gene3D" id="3.40.50.1820">
    <property type="entry name" value="alpha/beta hydrolase"/>
    <property type="match status" value="1"/>
</dbReference>
<dbReference type="Proteomes" id="UP001153365">
    <property type="component" value="Unassembled WGS sequence"/>
</dbReference>
<evidence type="ECO:0000256" key="1">
    <source>
        <dbReference type="ARBA" id="ARBA00006499"/>
    </source>
</evidence>
<comment type="function">
    <text evidence="7">Hydrolyzes fatty acids from S-acylated cysteine residues in proteins with a strong preference for palmitoylated G-alpha proteins over other acyl substrates. Mediates the deacylation of G-alpha proteins such as GPA1 in vivo, but has weak or no activity toward palmitoylated Ras proteins. Has weak lysophospholipase activity in vitro; however such activity may not exist in vivo.</text>
</comment>
<reference evidence="12" key="1">
    <citation type="submission" date="2022-06" db="EMBL/GenBank/DDBJ databases">
        <authorList>
            <consortium name="SYNGENTA / RWTH Aachen University"/>
        </authorList>
    </citation>
    <scope>NUCLEOTIDE SEQUENCE</scope>
</reference>
<keyword evidence="6" id="KW-0443">Lipid metabolism</keyword>
<feature type="non-terminal residue" evidence="12">
    <location>
        <position position="288"/>
    </location>
</feature>
<evidence type="ECO:0000256" key="9">
    <source>
        <dbReference type="ARBA" id="ARBA00047337"/>
    </source>
</evidence>
<keyword evidence="6" id="KW-0276">Fatty acid metabolism</keyword>
<evidence type="ECO:0000313" key="12">
    <source>
        <dbReference type="EMBL" id="CAH7671368.1"/>
    </source>
</evidence>
<dbReference type="InterPro" id="IPR029058">
    <property type="entry name" value="AB_hydrolase_fold"/>
</dbReference>
<dbReference type="PANTHER" id="PTHR10655:SF17">
    <property type="entry name" value="LYSOPHOSPHOLIPASE-LIKE PROTEIN 1"/>
    <property type="match status" value="1"/>
</dbReference>
<dbReference type="EMBL" id="CALTRL010001177">
    <property type="protein sequence ID" value="CAH7671368.1"/>
    <property type="molecule type" value="Genomic_DNA"/>
</dbReference>
<keyword evidence="4" id="KW-0719">Serine esterase</keyword>
<dbReference type="InterPro" id="IPR050565">
    <property type="entry name" value="LYPA1-2/EST-like"/>
</dbReference>
<dbReference type="InterPro" id="IPR003140">
    <property type="entry name" value="PLipase/COase/thioEstase"/>
</dbReference>
<name>A0AAV0ARN0_PHAPC</name>
<keyword evidence="10" id="KW-0812">Transmembrane</keyword>